<dbReference type="PANTHER" id="PTHR10658:SF11">
    <property type="entry name" value="VIBRATOR, ISOFORM B"/>
    <property type="match status" value="1"/>
</dbReference>
<gene>
    <name evidence="3" type="ORF">GUITHDRAFT_165308</name>
</gene>
<accession>L1IP51</accession>
<dbReference type="EMBL" id="JH993052">
    <property type="protein sequence ID" value="EKX38043.1"/>
    <property type="molecule type" value="Genomic_DNA"/>
</dbReference>
<dbReference type="RefSeq" id="XP_005825023.1">
    <property type="nucleotide sequence ID" value="XM_005824966.1"/>
</dbReference>
<evidence type="ECO:0000313" key="5">
    <source>
        <dbReference type="Proteomes" id="UP000011087"/>
    </source>
</evidence>
<keyword evidence="1" id="KW-0732">Signal</keyword>
<feature type="signal peptide" evidence="1">
    <location>
        <begin position="1"/>
        <end position="33"/>
    </location>
</feature>
<dbReference type="GeneID" id="17294836"/>
<dbReference type="EnsemblProtists" id="EKX38043">
    <property type="protein sequence ID" value="EKX38043"/>
    <property type="gene ID" value="GUITHDRAFT_165308"/>
</dbReference>
<evidence type="ECO:0000259" key="2">
    <source>
        <dbReference type="Pfam" id="PF02121"/>
    </source>
</evidence>
<organism evidence="3">
    <name type="scientific">Guillardia theta (strain CCMP2712)</name>
    <name type="common">Cryptophyte</name>
    <dbReference type="NCBI Taxonomy" id="905079"/>
    <lineage>
        <taxon>Eukaryota</taxon>
        <taxon>Cryptophyceae</taxon>
        <taxon>Pyrenomonadales</taxon>
        <taxon>Geminigeraceae</taxon>
        <taxon>Guillardia</taxon>
    </lineage>
</organism>
<dbReference type="SUPFAM" id="SSF55961">
    <property type="entry name" value="Bet v1-like"/>
    <property type="match status" value="1"/>
</dbReference>
<protein>
    <recommendedName>
        <fullName evidence="2">Phosphatidylinositol transfer protein N-terminal domain-containing protein</fullName>
    </recommendedName>
</protein>
<evidence type="ECO:0000256" key="1">
    <source>
        <dbReference type="SAM" id="SignalP"/>
    </source>
</evidence>
<dbReference type="Pfam" id="PF02121">
    <property type="entry name" value="IP_trans"/>
    <property type="match status" value="1"/>
</dbReference>
<dbReference type="Proteomes" id="UP000011087">
    <property type="component" value="Unassembled WGS sequence"/>
</dbReference>
<dbReference type="InterPro" id="IPR023393">
    <property type="entry name" value="START-like_dom_sf"/>
</dbReference>
<reference evidence="4" key="3">
    <citation type="submission" date="2016-03" db="UniProtKB">
        <authorList>
            <consortium name="EnsemblProtists"/>
        </authorList>
    </citation>
    <scope>IDENTIFICATION</scope>
</reference>
<sequence>MGLCDEGTHRKMRHLRVIPLIFLLLLHVVVVEAFSLSLGKQSNSTRIFDPFKWFRSLKGSRSGGLELNRANRLAEGLKHSVRFLESIAMKITRIYEYRVTMPLSKEDFDRGKMYAVVKMSEREDDGNGGRVVNILSFGKQVHKLYGVGIHCRKQYNIARRLPKWVQMTISSSIILEEESWHFDHHNLTIVDLRIPKLPGFILHITSVQKEGHGASNAHNLTETLLAKREIVNIDMTDIEQSCLRNTQCKNNSNTNFAKIADSNYSGPLSTSYKVVAVHFPYFGLQDTAESLIKEHQTSLCVFPLFNHFSATLNTFMEQIPEDPQAHNELLGRMECASV</sequence>
<dbReference type="PaxDb" id="55529-EKX38043"/>
<dbReference type="PANTHER" id="PTHR10658">
    <property type="entry name" value="PHOSPHATIDYLINOSITOL TRANSFER PROTEIN"/>
    <property type="match status" value="1"/>
</dbReference>
<evidence type="ECO:0000313" key="4">
    <source>
        <dbReference type="EnsemblProtists" id="EKX38043"/>
    </source>
</evidence>
<reference evidence="3 5" key="1">
    <citation type="journal article" date="2012" name="Nature">
        <title>Algal genomes reveal evolutionary mosaicism and the fate of nucleomorphs.</title>
        <authorList>
            <consortium name="DOE Joint Genome Institute"/>
            <person name="Curtis B.A."/>
            <person name="Tanifuji G."/>
            <person name="Burki F."/>
            <person name="Gruber A."/>
            <person name="Irimia M."/>
            <person name="Maruyama S."/>
            <person name="Arias M.C."/>
            <person name="Ball S.G."/>
            <person name="Gile G.H."/>
            <person name="Hirakawa Y."/>
            <person name="Hopkins J.F."/>
            <person name="Kuo A."/>
            <person name="Rensing S.A."/>
            <person name="Schmutz J."/>
            <person name="Symeonidi A."/>
            <person name="Elias M."/>
            <person name="Eveleigh R.J."/>
            <person name="Herman E.K."/>
            <person name="Klute M.J."/>
            <person name="Nakayama T."/>
            <person name="Obornik M."/>
            <person name="Reyes-Prieto A."/>
            <person name="Armbrust E.V."/>
            <person name="Aves S.J."/>
            <person name="Beiko R.G."/>
            <person name="Coutinho P."/>
            <person name="Dacks J.B."/>
            <person name="Durnford D.G."/>
            <person name="Fast N.M."/>
            <person name="Green B.R."/>
            <person name="Grisdale C.J."/>
            <person name="Hempel F."/>
            <person name="Henrissat B."/>
            <person name="Hoppner M.P."/>
            <person name="Ishida K."/>
            <person name="Kim E."/>
            <person name="Koreny L."/>
            <person name="Kroth P.G."/>
            <person name="Liu Y."/>
            <person name="Malik S.B."/>
            <person name="Maier U.G."/>
            <person name="McRose D."/>
            <person name="Mock T."/>
            <person name="Neilson J.A."/>
            <person name="Onodera N.T."/>
            <person name="Poole A.M."/>
            <person name="Pritham E.J."/>
            <person name="Richards T.A."/>
            <person name="Rocap G."/>
            <person name="Roy S.W."/>
            <person name="Sarai C."/>
            <person name="Schaack S."/>
            <person name="Shirato S."/>
            <person name="Slamovits C.H."/>
            <person name="Spencer D.F."/>
            <person name="Suzuki S."/>
            <person name="Worden A.Z."/>
            <person name="Zauner S."/>
            <person name="Barry K."/>
            <person name="Bell C."/>
            <person name="Bharti A.K."/>
            <person name="Crow J.A."/>
            <person name="Grimwood J."/>
            <person name="Kramer R."/>
            <person name="Lindquist E."/>
            <person name="Lucas S."/>
            <person name="Salamov A."/>
            <person name="McFadden G.I."/>
            <person name="Lane C.E."/>
            <person name="Keeling P.J."/>
            <person name="Gray M.W."/>
            <person name="Grigoriev I.V."/>
            <person name="Archibald J.M."/>
        </authorList>
    </citation>
    <scope>NUCLEOTIDE SEQUENCE</scope>
    <source>
        <strain evidence="3 5">CCMP2712</strain>
    </source>
</reference>
<dbReference type="STRING" id="905079.L1IP51"/>
<dbReference type="GO" id="GO:0005548">
    <property type="term" value="F:phospholipid transporter activity"/>
    <property type="evidence" value="ECO:0007669"/>
    <property type="project" value="InterPro"/>
</dbReference>
<dbReference type="InterPro" id="IPR001666">
    <property type="entry name" value="PI_transfer"/>
</dbReference>
<dbReference type="InterPro" id="IPR055261">
    <property type="entry name" value="PI_transfer_N"/>
</dbReference>
<dbReference type="eggNOG" id="KOG3668">
    <property type="taxonomic scope" value="Eukaryota"/>
</dbReference>
<keyword evidence="5" id="KW-1185">Reference proteome</keyword>
<dbReference type="AlphaFoldDB" id="L1IP51"/>
<dbReference type="Gene3D" id="3.30.530.20">
    <property type="match status" value="1"/>
</dbReference>
<dbReference type="OrthoDB" id="18453at2759"/>
<evidence type="ECO:0000313" key="3">
    <source>
        <dbReference type="EMBL" id="EKX38043.1"/>
    </source>
</evidence>
<feature type="chain" id="PRO_5008770304" description="Phosphatidylinositol transfer protein N-terminal domain-containing protein" evidence="1">
    <location>
        <begin position="34"/>
        <end position="338"/>
    </location>
</feature>
<name>L1IP51_GUITC</name>
<dbReference type="HOGENOM" id="CLU_822449_0_0_1"/>
<proteinExistence type="predicted"/>
<reference evidence="5" key="2">
    <citation type="submission" date="2012-11" db="EMBL/GenBank/DDBJ databases">
        <authorList>
            <person name="Kuo A."/>
            <person name="Curtis B.A."/>
            <person name="Tanifuji G."/>
            <person name="Burki F."/>
            <person name="Gruber A."/>
            <person name="Irimia M."/>
            <person name="Maruyama S."/>
            <person name="Arias M.C."/>
            <person name="Ball S.G."/>
            <person name="Gile G.H."/>
            <person name="Hirakawa Y."/>
            <person name="Hopkins J.F."/>
            <person name="Rensing S.A."/>
            <person name="Schmutz J."/>
            <person name="Symeonidi A."/>
            <person name="Elias M."/>
            <person name="Eveleigh R.J."/>
            <person name="Herman E.K."/>
            <person name="Klute M.J."/>
            <person name="Nakayama T."/>
            <person name="Obornik M."/>
            <person name="Reyes-Prieto A."/>
            <person name="Armbrust E.V."/>
            <person name="Aves S.J."/>
            <person name="Beiko R.G."/>
            <person name="Coutinho P."/>
            <person name="Dacks J.B."/>
            <person name="Durnford D.G."/>
            <person name="Fast N.M."/>
            <person name="Green B.R."/>
            <person name="Grisdale C."/>
            <person name="Hempe F."/>
            <person name="Henrissat B."/>
            <person name="Hoppner M.P."/>
            <person name="Ishida K.-I."/>
            <person name="Kim E."/>
            <person name="Koreny L."/>
            <person name="Kroth P.G."/>
            <person name="Liu Y."/>
            <person name="Malik S.-B."/>
            <person name="Maier U.G."/>
            <person name="McRose D."/>
            <person name="Mock T."/>
            <person name="Neilson J.A."/>
            <person name="Onodera N.T."/>
            <person name="Poole A.M."/>
            <person name="Pritham E.J."/>
            <person name="Richards T.A."/>
            <person name="Rocap G."/>
            <person name="Roy S.W."/>
            <person name="Sarai C."/>
            <person name="Schaack S."/>
            <person name="Shirato S."/>
            <person name="Slamovits C.H."/>
            <person name="Spencer D.F."/>
            <person name="Suzuki S."/>
            <person name="Worden A.Z."/>
            <person name="Zauner S."/>
            <person name="Barry K."/>
            <person name="Bell C."/>
            <person name="Bharti A.K."/>
            <person name="Crow J.A."/>
            <person name="Grimwood J."/>
            <person name="Kramer R."/>
            <person name="Lindquist E."/>
            <person name="Lucas S."/>
            <person name="Salamov A."/>
            <person name="McFadden G.I."/>
            <person name="Lane C.E."/>
            <person name="Keeling P.J."/>
            <person name="Gray M.W."/>
            <person name="Grigoriev I.V."/>
            <person name="Archibald J.M."/>
        </authorList>
    </citation>
    <scope>NUCLEOTIDE SEQUENCE</scope>
    <source>
        <strain evidence="5">CCMP2712</strain>
    </source>
</reference>
<feature type="domain" description="Phosphatidylinositol transfer protein N-terminal" evidence="2">
    <location>
        <begin position="93"/>
        <end position="297"/>
    </location>
</feature>
<dbReference type="KEGG" id="gtt:GUITHDRAFT_165308"/>